<reference evidence="3 4" key="1">
    <citation type="submission" date="2019-10" db="EMBL/GenBank/DDBJ databases">
        <authorList>
            <person name="Palmer J.M."/>
        </authorList>
    </citation>
    <scope>NUCLEOTIDE SEQUENCE [LARGE SCALE GENOMIC DNA]</scope>
    <source>
        <strain evidence="3 4">TWF696</strain>
    </source>
</reference>
<feature type="domain" description="PIPK" evidence="2">
    <location>
        <begin position="8"/>
        <end position="353"/>
    </location>
</feature>
<dbReference type="SMART" id="SM00330">
    <property type="entry name" value="PIPKc"/>
    <property type="match status" value="1"/>
</dbReference>
<evidence type="ECO:0000259" key="2">
    <source>
        <dbReference type="PROSITE" id="PS51455"/>
    </source>
</evidence>
<proteinExistence type="predicted"/>
<keyword evidence="1" id="KW-0418">Kinase</keyword>
<protein>
    <recommendedName>
        <fullName evidence="2">PIPK domain-containing protein</fullName>
    </recommendedName>
</protein>
<evidence type="ECO:0000256" key="1">
    <source>
        <dbReference type="PROSITE-ProRule" id="PRU00781"/>
    </source>
</evidence>
<comment type="caution">
    <text evidence="3">The sequence shown here is derived from an EMBL/GenBank/DDBJ whole genome shotgun (WGS) entry which is preliminary data.</text>
</comment>
<dbReference type="InterPro" id="IPR002498">
    <property type="entry name" value="PInositol-4-P-4/5-kinase_core"/>
</dbReference>
<dbReference type="GO" id="GO:0046854">
    <property type="term" value="P:phosphatidylinositol phosphate biosynthetic process"/>
    <property type="evidence" value="ECO:0007669"/>
    <property type="project" value="TreeGrafter"/>
</dbReference>
<evidence type="ECO:0000313" key="3">
    <source>
        <dbReference type="EMBL" id="KAK6349634.1"/>
    </source>
</evidence>
<keyword evidence="1" id="KW-0067">ATP-binding</keyword>
<sequence>MEDVNPIARHHWYSVFSKNYKTNVIDNSIRRAFDEPLGDEDDYKDPKLPPYSAPPIIRTFSLSGFFRLYDLPLRRAAPLLFHRLRTKEWNINEEKYNNQLDSPLTPVSGLGFSGSLFFFTKDGHFIVKSVGRRFEYTFLYTQCIEAYGNYILENPQSLLCRMTDVLFCFDRHLGGVLGLSPSHYVVMQNLLQGMDVERGWRKWDLKPQKFFEPTRDLVPDKIKTEQAKSGLADAMDDDRIILTAEQKDDFQTLLERDTEFLQKVETIDYSLLLGIYPIEGNSKPPQPENWITGVTSADGKHVYRACIVDFLWNVNQLQAKITKAAGKLLPEQTVTTQPGRYRREFLAMMDEYIVVPGESTPILGKPSASGSNSGP</sequence>
<dbReference type="Pfam" id="PF01504">
    <property type="entry name" value="PIP5K"/>
    <property type="match status" value="1"/>
</dbReference>
<keyword evidence="1" id="KW-0547">Nucleotide-binding</keyword>
<dbReference type="InterPro" id="IPR023610">
    <property type="entry name" value="PInositol-4/5-P-5/4-kinase"/>
</dbReference>
<dbReference type="Proteomes" id="UP001375240">
    <property type="component" value="Unassembled WGS sequence"/>
</dbReference>
<dbReference type="GO" id="GO:0005524">
    <property type="term" value="F:ATP binding"/>
    <property type="evidence" value="ECO:0007669"/>
    <property type="project" value="UniProtKB-UniRule"/>
</dbReference>
<dbReference type="PANTHER" id="PTHR23086">
    <property type="entry name" value="PHOSPHATIDYLINOSITOL-4-PHOSPHATE 5-KINASE"/>
    <property type="match status" value="1"/>
</dbReference>
<dbReference type="PROSITE" id="PS51455">
    <property type="entry name" value="PIPK"/>
    <property type="match status" value="1"/>
</dbReference>
<evidence type="ECO:0000313" key="4">
    <source>
        <dbReference type="Proteomes" id="UP001375240"/>
    </source>
</evidence>
<accession>A0AAV9UXN9</accession>
<dbReference type="Gene3D" id="3.30.800.10">
    <property type="entry name" value="Phosphatidylinositol Phosphate Kinase II Beta"/>
    <property type="match status" value="1"/>
</dbReference>
<dbReference type="AlphaFoldDB" id="A0AAV9UXN9"/>
<gene>
    <name evidence="3" type="ORF">TWF696_005916</name>
</gene>
<dbReference type="GO" id="GO:0016308">
    <property type="term" value="F:1-phosphatidylinositol-4-phosphate 5-kinase activity"/>
    <property type="evidence" value="ECO:0007669"/>
    <property type="project" value="TreeGrafter"/>
</dbReference>
<dbReference type="InterPro" id="IPR027484">
    <property type="entry name" value="PInositol-4-P-5-kinase_N"/>
</dbReference>
<keyword evidence="1" id="KW-0808">Transferase</keyword>
<keyword evidence="4" id="KW-1185">Reference proteome</keyword>
<dbReference type="GO" id="GO:0005886">
    <property type="term" value="C:plasma membrane"/>
    <property type="evidence" value="ECO:0007669"/>
    <property type="project" value="TreeGrafter"/>
</dbReference>
<dbReference type="PANTHER" id="PTHR23086:SF126">
    <property type="entry name" value="PIPK DOMAIN-CONTAINING PROTEIN"/>
    <property type="match status" value="1"/>
</dbReference>
<dbReference type="InterPro" id="IPR027483">
    <property type="entry name" value="PInositol-4-P-4/5-kinase_C_sf"/>
</dbReference>
<dbReference type="SUPFAM" id="SSF56104">
    <property type="entry name" value="SAICAR synthase-like"/>
    <property type="match status" value="1"/>
</dbReference>
<dbReference type="Gene3D" id="3.30.810.10">
    <property type="entry name" value="2-Layer Sandwich"/>
    <property type="match status" value="1"/>
</dbReference>
<name>A0AAV9UXN9_9PEZI</name>
<organism evidence="3 4">
    <name type="scientific">Orbilia brochopaga</name>
    <dbReference type="NCBI Taxonomy" id="3140254"/>
    <lineage>
        <taxon>Eukaryota</taxon>
        <taxon>Fungi</taxon>
        <taxon>Dikarya</taxon>
        <taxon>Ascomycota</taxon>
        <taxon>Pezizomycotina</taxon>
        <taxon>Orbiliomycetes</taxon>
        <taxon>Orbiliales</taxon>
        <taxon>Orbiliaceae</taxon>
        <taxon>Orbilia</taxon>
    </lineage>
</organism>
<dbReference type="EMBL" id="JAVHNQ010000004">
    <property type="protein sequence ID" value="KAK6349634.1"/>
    <property type="molecule type" value="Genomic_DNA"/>
</dbReference>